<organism evidence="1 2">
    <name type="scientific">Paraclostridium ghonii</name>
    <dbReference type="NCBI Taxonomy" id="29358"/>
    <lineage>
        <taxon>Bacteria</taxon>
        <taxon>Bacillati</taxon>
        <taxon>Bacillota</taxon>
        <taxon>Clostridia</taxon>
        <taxon>Peptostreptococcales</taxon>
        <taxon>Peptostreptococcaceae</taxon>
        <taxon>Paraclostridium</taxon>
    </lineage>
</organism>
<keyword evidence="2" id="KW-1185">Reference proteome</keyword>
<dbReference type="Gene3D" id="3.40.630.10">
    <property type="entry name" value="Zn peptidases"/>
    <property type="match status" value="2"/>
</dbReference>
<evidence type="ECO:0000313" key="2">
    <source>
        <dbReference type="Proteomes" id="UP001232584"/>
    </source>
</evidence>
<dbReference type="SUPFAM" id="SSF53187">
    <property type="entry name" value="Zn-dependent exopeptidases"/>
    <property type="match status" value="1"/>
</dbReference>
<protein>
    <submittedName>
        <fullName evidence="1">Succinyl-diaminopimelate desuccinylase</fullName>
        <ecNumber evidence="1">3.5.1.18</ecNumber>
    </submittedName>
</protein>
<dbReference type="InterPro" id="IPR002933">
    <property type="entry name" value="Peptidase_M20"/>
</dbReference>
<sequence>MDILDDKIKELKKYLINDIIDIVKIPSVKSKTTKGSPFEKEIGKALEKALEISKKLGFKTKNIDGYVGYAEYGEGDEYIAVIGHLDNKIPTISVLYALKFIKDSNIKLNKKFRIIFRTNEEYGFEDMEYYFKKEKAPIIWCTPNCKYTVLCKEKGIASLSIQQDINIEDIKIYQNSITDKILNNCCIEIPKEYIYEDIICYLEDKANSDEGIVSTYKNINIKINEKYVIINSFINNDIAKLKHYGNNVIINLVNYLVEENFIEHEELNNYFIFINKHFCDENYIMNKKNVEEKLNLKVYDLRFKDRNISLDFNVSYPINYKISDAVEDINNALPNNIQLLLNKNYKSLNIDKNFESIKSCESVIQNIVSLESFSSSQNEIAHNRDEYITIDDIISNTKIFAHAIYELDKEV</sequence>
<accession>A0ABU0N1M2</accession>
<dbReference type="EC" id="3.5.1.18" evidence="1"/>
<proteinExistence type="predicted"/>
<evidence type="ECO:0000313" key="1">
    <source>
        <dbReference type="EMBL" id="MDQ0557069.1"/>
    </source>
</evidence>
<dbReference type="RefSeq" id="WP_307507612.1">
    <property type="nucleotide sequence ID" value="NZ_BAAACE010000019.1"/>
</dbReference>
<gene>
    <name evidence="1" type="ORF">QOZ92_002187</name>
</gene>
<comment type="caution">
    <text evidence="1">The sequence shown here is derived from an EMBL/GenBank/DDBJ whole genome shotgun (WGS) entry which is preliminary data.</text>
</comment>
<dbReference type="Pfam" id="PF01546">
    <property type="entry name" value="Peptidase_M20"/>
    <property type="match status" value="1"/>
</dbReference>
<dbReference type="GO" id="GO:0009014">
    <property type="term" value="F:succinyl-diaminopimelate desuccinylase activity"/>
    <property type="evidence" value="ECO:0007669"/>
    <property type="project" value="UniProtKB-EC"/>
</dbReference>
<dbReference type="Proteomes" id="UP001232584">
    <property type="component" value="Unassembled WGS sequence"/>
</dbReference>
<dbReference type="EMBL" id="JAUSWG010000008">
    <property type="protein sequence ID" value="MDQ0557069.1"/>
    <property type="molecule type" value="Genomic_DNA"/>
</dbReference>
<keyword evidence="1" id="KW-0378">Hydrolase</keyword>
<name>A0ABU0N1M2_9FIRM</name>
<reference evidence="1 2" key="1">
    <citation type="submission" date="2023-07" db="EMBL/GenBank/DDBJ databases">
        <title>Genomic Encyclopedia of Type Strains, Phase IV (KMG-IV): sequencing the most valuable type-strain genomes for metagenomic binning, comparative biology and taxonomic classification.</title>
        <authorList>
            <person name="Goeker M."/>
        </authorList>
    </citation>
    <scope>NUCLEOTIDE SEQUENCE [LARGE SCALE GENOMIC DNA]</scope>
    <source>
        <strain evidence="1 2">DSM 15049</strain>
    </source>
</reference>